<evidence type="ECO:0000313" key="3">
    <source>
        <dbReference type="Proteomes" id="UP001472866"/>
    </source>
</evidence>
<gene>
    <name evidence="2" type="ORF">HKI87_06g40060</name>
</gene>
<evidence type="ECO:0000256" key="1">
    <source>
        <dbReference type="SAM" id="MobiDB-lite"/>
    </source>
</evidence>
<dbReference type="EMBL" id="CP151506">
    <property type="protein sequence ID" value="WZN62469.1"/>
    <property type="molecule type" value="Genomic_DNA"/>
</dbReference>
<keyword evidence="3" id="KW-1185">Reference proteome</keyword>
<feature type="region of interest" description="Disordered" evidence="1">
    <location>
        <begin position="45"/>
        <end position="82"/>
    </location>
</feature>
<accession>A0AAX4P9E6</accession>
<dbReference type="Proteomes" id="UP001472866">
    <property type="component" value="Chromosome 06"/>
</dbReference>
<protein>
    <submittedName>
        <fullName evidence="2">Uncharacterized protein</fullName>
    </submittedName>
</protein>
<proteinExistence type="predicted"/>
<reference evidence="2 3" key="1">
    <citation type="submission" date="2024-03" db="EMBL/GenBank/DDBJ databases">
        <title>Complete genome sequence of the green alga Chloropicon roscoffensis RCC1871.</title>
        <authorList>
            <person name="Lemieux C."/>
            <person name="Pombert J.-F."/>
            <person name="Otis C."/>
            <person name="Turmel M."/>
        </authorList>
    </citation>
    <scope>NUCLEOTIDE SEQUENCE [LARGE SCALE GENOMIC DNA]</scope>
    <source>
        <strain evidence="2 3">RCC1871</strain>
    </source>
</reference>
<organism evidence="2 3">
    <name type="scientific">Chloropicon roscoffensis</name>
    <dbReference type="NCBI Taxonomy" id="1461544"/>
    <lineage>
        <taxon>Eukaryota</taxon>
        <taxon>Viridiplantae</taxon>
        <taxon>Chlorophyta</taxon>
        <taxon>Chloropicophyceae</taxon>
        <taxon>Chloropicales</taxon>
        <taxon>Chloropicaceae</taxon>
        <taxon>Chloropicon</taxon>
    </lineage>
</organism>
<evidence type="ECO:0000313" key="2">
    <source>
        <dbReference type="EMBL" id="WZN62469.1"/>
    </source>
</evidence>
<name>A0AAX4P9E6_9CHLO</name>
<sequence>MVEAPQVRERWVVDNDSHVPAPFGSESDSWLDDPTRVAIEEAVAGAKVEESEEHDVVAPLEDSEDMGSAGEVGRKRTRIAEPEDEFDEANGWIPRRPSLGSSEFLSDLVRDITSHLASREGRLYEDQGGRPYLVNAKGFLRTATENEARAAMEGQKHLGPPARITIVERAGG</sequence>
<dbReference type="AlphaFoldDB" id="A0AAX4P9E6"/>
<feature type="compositionally biased region" description="Basic and acidic residues" evidence="1">
    <location>
        <begin position="72"/>
        <end position="81"/>
    </location>
</feature>